<feature type="binding site" evidence="9">
    <location>
        <begin position="91"/>
        <end position="94"/>
    </location>
    <ligand>
        <name>a ribonucleoside 5'-phosphate</name>
        <dbReference type="ChEBI" id="CHEBI:58043"/>
    </ligand>
</feature>
<dbReference type="GO" id="GO:0006221">
    <property type="term" value="P:pyrimidine nucleotide biosynthetic process"/>
    <property type="evidence" value="ECO:0007669"/>
    <property type="project" value="UniProtKB-UniRule"/>
</dbReference>
<dbReference type="Gene3D" id="3.40.50.300">
    <property type="entry name" value="P-loop containing nucleotide triphosphate hydrolases"/>
    <property type="match status" value="1"/>
</dbReference>
<comment type="caution">
    <text evidence="9">Lacks conserved residue(s) required for the propagation of feature annotation.</text>
</comment>
<evidence type="ECO:0000256" key="6">
    <source>
        <dbReference type="ARBA" id="ARBA00022975"/>
    </source>
</evidence>
<dbReference type="EMBL" id="JAKCXM010000014">
    <property type="protein sequence ID" value="KAJ0408161.1"/>
    <property type="molecule type" value="Genomic_DNA"/>
</dbReference>
<keyword evidence="2 9" id="KW-0808">Transferase</keyword>
<proteinExistence type="inferred from homology"/>
<comment type="subcellular location">
    <subcellularLocation>
        <location evidence="9">Cytoplasm</location>
    </subcellularLocation>
    <subcellularLocation>
        <location evidence="9">Nucleus</location>
    </subcellularLocation>
</comment>
<dbReference type="Gene3D" id="1.20.58.1970">
    <property type="match status" value="1"/>
</dbReference>
<dbReference type="InterPro" id="IPR006266">
    <property type="entry name" value="UMP_CMP_kinase"/>
</dbReference>
<comment type="similarity">
    <text evidence="9">Belongs to the adenylate kinase family. UMP-CMP kinase subfamily.</text>
</comment>
<keyword evidence="4 9" id="KW-0418">Kinase</keyword>
<evidence type="ECO:0000259" key="10">
    <source>
        <dbReference type="SMART" id="SM00762"/>
    </source>
</evidence>
<keyword evidence="7 9" id="KW-0539">Nucleus</keyword>
<feature type="binding site" evidence="9">
    <location>
        <position position="43"/>
    </location>
    <ligand>
        <name>a ribonucleoside 5'-phosphate</name>
        <dbReference type="ChEBI" id="CHEBI:58043"/>
    </ligand>
</feature>
<dbReference type="AlphaFoldDB" id="A0AAD5QA41"/>
<dbReference type="GO" id="GO:0016776">
    <property type="term" value="F:phosphotransferase activity, phosphate group as acceptor"/>
    <property type="evidence" value="ECO:0007669"/>
    <property type="project" value="InterPro"/>
</dbReference>
<evidence type="ECO:0000256" key="2">
    <source>
        <dbReference type="ARBA" id="ARBA00022679"/>
    </source>
</evidence>
<dbReference type="InterPro" id="IPR013167">
    <property type="entry name" value="COG4_M"/>
</dbReference>
<dbReference type="HAMAP" id="MF_03172">
    <property type="entry name" value="Adenylate_kinase_UMP_CMP_kin"/>
    <property type="match status" value="1"/>
</dbReference>
<sequence>MCGALKKKILFVLGGPGAGKGTQCARLVEKYGFVHLSAGDLLREERQSGSENGELIDRMIKEGQIVPVQITLSLLQQAMIVSGRELFLIDGFPRNFDNLQGWQQQMPDEDYHVEGVLFYDCPENVMEERLLERGKTSGRTDDNAEAIRKRFRTYIESTMPVIDYYAKLNKVFKVDATPGPDAVFEATRAVPVALAASMSCTPQYCTQQLLGTMSFEENVTAFYMAFAEQQLEQMCQSLGNMRLVVQNDAAQHDERLAAAPTSDADDTQLAQEIAVRQEMLRACELKAQSLGDAAVQQLAKACAAADDIDLVLSCFYVCVELQHATQAAVAPFTATVARIFETQARAVVARVAASKASAPVNEHGYIERTFYVEALSEVLTGATDLMNAVADVTTDTAILQRVLSPLHETCSAVALEIVELYAVDARMSAWERRAIDQARRLPGDSADGDEGAAVEADESLQMIDLFLDELAFVLRLLTSYGAFTRSLCAALDCGGRSAFARKSQELNGVYLLLERFYVFQSVHKATEIAEVQELERGVFVSSMVEDVSFVLHKAVFRASQSMNYHTALSVVSAVVDALESTYLDAVVNLPRRSFTVPVLDLEAKPASASGADDNGGESDGDGGVSFSDLLLQAVDEDLTRSAQDEAKLILAINSAFLSGEFVATLEAKIQELADSTFPDDAPLLECLPKPLRELRDTFRGIVAHEIQEVLTRGIRRHLEPRVHRVVAERLEFTLTPAQYDACGVQSSALHRLLESDVLRNPLLRRYEAALCAAPFEELVVLLVTDLTQWLEAALVRSRKPFNDLGALQLERELSATLQRVSELAPNASLRGTFTRLFHVALLLNLLQPEDVVDYADSLAADLSTSEIETFLRLRVDFDATAISRALHRLQDALTAKESTP</sequence>
<comment type="catalytic activity">
    <reaction evidence="8 9">
        <text>UMP + ATP = UDP + ADP</text>
        <dbReference type="Rhea" id="RHEA:24400"/>
        <dbReference type="ChEBI" id="CHEBI:30616"/>
        <dbReference type="ChEBI" id="CHEBI:57865"/>
        <dbReference type="ChEBI" id="CHEBI:58223"/>
        <dbReference type="ChEBI" id="CHEBI:456216"/>
        <dbReference type="EC" id="2.7.4.14"/>
    </reaction>
</comment>
<comment type="caution">
    <text evidence="11">The sequence shown here is derived from an EMBL/GenBank/DDBJ whole genome shotgun (WGS) entry which is preliminary data.</text>
</comment>
<evidence type="ECO:0000313" key="11">
    <source>
        <dbReference type="EMBL" id="KAJ0408161.1"/>
    </source>
</evidence>
<evidence type="ECO:0000313" key="12">
    <source>
        <dbReference type="Proteomes" id="UP001209570"/>
    </source>
</evidence>
<dbReference type="Pfam" id="PF00406">
    <property type="entry name" value="ADK"/>
    <property type="match status" value="1"/>
</dbReference>
<dbReference type="Pfam" id="PF08318">
    <property type="entry name" value="COG4_m"/>
    <property type="match status" value="1"/>
</dbReference>
<keyword evidence="3 9" id="KW-0547">Nucleotide-binding</keyword>
<accession>A0AAD5QA41</accession>
<comment type="catalytic activity">
    <reaction evidence="9">
        <text>dCMP + ATP = dCDP + ADP</text>
        <dbReference type="Rhea" id="RHEA:25094"/>
        <dbReference type="ChEBI" id="CHEBI:30616"/>
        <dbReference type="ChEBI" id="CHEBI:57566"/>
        <dbReference type="ChEBI" id="CHEBI:58593"/>
        <dbReference type="ChEBI" id="CHEBI:456216"/>
        <dbReference type="EC" id="2.7.4.14"/>
    </reaction>
</comment>
<name>A0AAD5QA41_PYTIN</name>
<feature type="binding site" evidence="9">
    <location>
        <begin position="17"/>
        <end position="22"/>
    </location>
    <ligand>
        <name>ATP</name>
        <dbReference type="ChEBI" id="CHEBI:30616"/>
    </ligand>
</feature>
<dbReference type="PANTHER" id="PTHR24016:SF0">
    <property type="entry name" value="CONSERVED OLIGOMERIC GOLGI COMPLEX SUBUNIT 4"/>
    <property type="match status" value="1"/>
</dbReference>
<evidence type="ECO:0000256" key="1">
    <source>
        <dbReference type="ARBA" id="ARBA00022490"/>
    </source>
</evidence>
<organism evidence="11 12">
    <name type="scientific">Pythium insidiosum</name>
    <name type="common">Pythiosis disease agent</name>
    <dbReference type="NCBI Taxonomy" id="114742"/>
    <lineage>
        <taxon>Eukaryota</taxon>
        <taxon>Sar</taxon>
        <taxon>Stramenopiles</taxon>
        <taxon>Oomycota</taxon>
        <taxon>Peronosporomycetes</taxon>
        <taxon>Pythiales</taxon>
        <taxon>Pythiaceae</taxon>
        <taxon>Pythium</taxon>
    </lineage>
</organism>
<reference evidence="11" key="1">
    <citation type="submission" date="2021-12" db="EMBL/GenBank/DDBJ databases">
        <title>Prjna785345.</title>
        <authorList>
            <person name="Rujirawat T."/>
            <person name="Krajaejun T."/>
        </authorList>
    </citation>
    <scope>NUCLEOTIDE SEQUENCE</scope>
    <source>
        <strain evidence="11">Pi057C3</strain>
    </source>
</reference>
<dbReference type="NCBIfam" id="TIGR01359">
    <property type="entry name" value="UMP_CMP_kin_fam"/>
    <property type="match status" value="1"/>
</dbReference>
<dbReference type="InterPro" id="IPR027417">
    <property type="entry name" value="P-loop_NTPase"/>
</dbReference>
<dbReference type="FunFam" id="3.40.50.300:FF:000315">
    <property type="entry name" value="Adenylate kinase 1"/>
    <property type="match status" value="1"/>
</dbReference>
<dbReference type="GO" id="GO:0006207">
    <property type="term" value="P:'de novo' pyrimidine nucleobase biosynthetic process"/>
    <property type="evidence" value="ECO:0007669"/>
    <property type="project" value="InterPro"/>
</dbReference>
<feature type="binding site" evidence="9">
    <location>
        <position position="150"/>
    </location>
    <ligand>
        <name>a ribonucleoside 5'-phosphate</name>
        <dbReference type="ChEBI" id="CHEBI:58043"/>
    </ligand>
</feature>
<feature type="binding site" evidence="9">
    <location>
        <position position="98"/>
    </location>
    <ligand>
        <name>CMP</name>
        <dbReference type="ChEBI" id="CHEBI:60377"/>
    </ligand>
</feature>
<comment type="catalytic activity">
    <reaction evidence="9">
        <text>CMP + ATP = CDP + ADP</text>
        <dbReference type="Rhea" id="RHEA:11600"/>
        <dbReference type="ChEBI" id="CHEBI:30616"/>
        <dbReference type="ChEBI" id="CHEBI:58069"/>
        <dbReference type="ChEBI" id="CHEBI:60377"/>
        <dbReference type="ChEBI" id="CHEBI:456216"/>
        <dbReference type="EC" id="2.7.4.14"/>
    </reaction>
</comment>
<dbReference type="InterPro" id="IPR033690">
    <property type="entry name" value="Adenylat_kinase_CS"/>
</dbReference>
<dbReference type="InterPro" id="IPR000850">
    <property type="entry name" value="Adenylat/UMP-CMP_kin"/>
</dbReference>
<feature type="binding site" evidence="9">
    <location>
        <position position="139"/>
    </location>
    <ligand>
        <name>a ribonucleoside 5'-phosphate</name>
        <dbReference type="ChEBI" id="CHEBI:58043"/>
    </ligand>
</feature>
<dbReference type="SMART" id="SM00762">
    <property type="entry name" value="Cog4"/>
    <property type="match status" value="1"/>
</dbReference>
<comment type="function">
    <text evidence="9">Catalyzes the phosphorylation of pyrimidine nucleoside monophosphates at the expense of ATP. Plays an important role in de novo pyrimidine nucleotide biosynthesis. Has preference for UMP and CMP as phosphate acceptors.</text>
</comment>
<feature type="binding site" evidence="9">
    <location>
        <position position="133"/>
    </location>
    <ligand>
        <name>ATP</name>
        <dbReference type="ChEBI" id="CHEBI:30616"/>
    </ligand>
</feature>
<comment type="cofactor">
    <cofactor evidence="9">
        <name>Mg(2+)</name>
        <dbReference type="ChEBI" id="CHEBI:18420"/>
    </cofactor>
    <text evidence="9">Binds 1 Mg(2+) ion per monomer.</text>
</comment>
<dbReference type="GO" id="GO:0005634">
    <property type="term" value="C:nucleus"/>
    <property type="evidence" value="ECO:0007669"/>
    <property type="project" value="UniProtKB-SubCell"/>
</dbReference>
<dbReference type="GO" id="GO:0005524">
    <property type="term" value="F:ATP binding"/>
    <property type="evidence" value="ECO:0007669"/>
    <property type="project" value="UniProtKB-KW"/>
</dbReference>
<dbReference type="PANTHER" id="PTHR24016">
    <property type="entry name" value="CONSERVED OLIGOMERIC GOLGI COMPLEX SUBUNIT 4"/>
    <property type="match status" value="1"/>
</dbReference>
<evidence type="ECO:0000256" key="4">
    <source>
        <dbReference type="ARBA" id="ARBA00022777"/>
    </source>
</evidence>
<dbReference type="InterPro" id="IPR048682">
    <property type="entry name" value="COG4"/>
</dbReference>
<evidence type="ECO:0000256" key="8">
    <source>
        <dbReference type="ARBA" id="ARBA00048116"/>
    </source>
</evidence>
<feature type="binding site" evidence="9">
    <location>
        <position position="178"/>
    </location>
    <ligand>
        <name>ATP</name>
        <dbReference type="ChEBI" id="CHEBI:30616"/>
    </ligand>
</feature>
<dbReference type="PROSITE" id="PS00113">
    <property type="entry name" value="ADENYLATE_KINASE"/>
    <property type="match status" value="1"/>
</dbReference>
<protein>
    <recommendedName>
        <fullName evidence="9">UMP-CMP kinase</fullName>
        <ecNumber evidence="9">2.7.4.14</ecNumber>
    </recommendedName>
    <alternativeName>
        <fullName evidence="9">Deoxycytidylate kinase</fullName>
        <shortName evidence="9">CK</shortName>
        <shortName evidence="9">dCMP kinase</shortName>
    </alternativeName>
    <alternativeName>
        <fullName evidence="9">Uridine monophosphate/cytidine monophosphate kinase</fullName>
        <shortName evidence="9">UMP/CMP kinase</shortName>
        <shortName evidence="9">UMP/CMPK</shortName>
    </alternativeName>
</protein>
<dbReference type="SUPFAM" id="SSF52540">
    <property type="entry name" value="P-loop containing nucleoside triphosphate hydrolases"/>
    <property type="match status" value="1"/>
</dbReference>
<comment type="domain">
    <text evidence="9">Consists of three domains, a large central CORE domain and two small peripheral domains, NMPbind and LID, which undergo movements during catalysis. The LID domain closes over the site of phosphoryl transfer upon ATP binding. Assembling and dissambling the active center during each catalytic cycle provides an effective means to prevent ATP hydrolysis.</text>
</comment>
<gene>
    <name evidence="11" type="ORF">P43SY_002131</name>
</gene>
<evidence type="ECO:0000256" key="9">
    <source>
        <dbReference type="HAMAP-Rule" id="MF_03172"/>
    </source>
</evidence>
<dbReference type="PRINTS" id="PR00094">
    <property type="entry name" value="ADENYLTKNASE"/>
</dbReference>
<feature type="binding site" evidence="9">
    <location>
        <begin position="64"/>
        <end position="66"/>
    </location>
    <ligand>
        <name>a ribonucleoside 5'-phosphate</name>
        <dbReference type="ChEBI" id="CHEBI:58043"/>
    </ligand>
</feature>
<evidence type="ECO:0000256" key="5">
    <source>
        <dbReference type="ARBA" id="ARBA00022840"/>
    </source>
</evidence>
<feature type="region of interest" description="LID" evidence="9">
    <location>
        <begin position="132"/>
        <end position="142"/>
    </location>
</feature>
<dbReference type="EC" id="2.7.4.14" evidence="9"/>
<dbReference type="InterPro" id="IPR048684">
    <property type="entry name" value="COG4_C"/>
</dbReference>
<dbReference type="GO" id="GO:0009123">
    <property type="term" value="P:nucleoside monophosphate metabolic process"/>
    <property type="evidence" value="ECO:0007669"/>
    <property type="project" value="UniProtKB-ARBA"/>
</dbReference>
<evidence type="ECO:0000256" key="7">
    <source>
        <dbReference type="ARBA" id="ARBA00023242"/>
    </source>
</evidence>
<dbReference type="GO" id="GO:0019205">
    <property type="term" value="F:nucleobase-containing compound kinase activity"/>
    <property type="evidence" value="ECO:0007669"/>
    <property type="project" value="InterPro"/>
</dbReference>
<feature type="domain" description="COG4 transport protein middle alpha-helical bundle" evidence="10">
    <location>
        <begin position="285"/>
        <end position="591"/>
    </location>
</feature>
<dbReference type="CDD" id="cd01428">
    <property type="entry name" value="ADK"/>
    <property type="match status" value="1"/>
</dbReference>
<dbReference type="HAMAP" id="MF_00235">
    <property type="entry name" value="Adenylate_kinase_Adk"/>
    <property type="match status" value="1"/>
</dbReference>
<dbReference type="GO" id="GO:0005737">
    <property type="term" value="C:cytoplasm"/>
    <property type="evidence" value="ECO:0007669"/>
    <property type="project" value="UniProtKB-SubCell"/>
</dbReference>
<keyword evidence="5 9" id="KW-0067">ATP-binding</keyword>
<keyword evidence="1 9" id="KW-0963">Cytoplasm</keyword>
<keyword evidence="6 9" id="KW-0665">Pyrimidine biosynthesis</keyword>
<comment type="subunit">
    <text evidence="9">Monomer.</text>
</comment>
<keyword evidence="12" id="KW-1185">Reference proteome</keyword>
<dbReference type="Pfam" id="PF20662">
    <property type="entry name" value="COG4_C"/>
    <property type="match status" value="1"/>
</dbReference>
<dbReference type="Proteomes" id="UP001209570">
    <property type="component" value="Unassembled WGS sequence"/>
</dbReference>
<evidence type="ECO:0000256" key="3">
    <source>
        <dbReference type="ARBA" id="ARBA00022741"/>
    </source>
</evidence>